<comment type="caution">
    <text evidence="2">The sequence shown here is derived from an EMBL/GenBank/DDBJ whole genome shotgun (WGS) entry which is preliminary data.</text>
</comment>
<reference evidence="2" key="1">
    <citation type="submission" date="2023-08" db="EMBL/GenBank/DDBJ databases">
        <authorList>
            <person name="Audoor S."/>
            <person name="Bilcke G."/>
        </authorList>
    </citation>
    <scope>NUCLEOTIDE SEQUENCE</scope>
</reference>
<feature type="region of interest" description="Disordered" evidence="1">
    <location>
        <begin position="52"/>
        <end position="122"/>
    </location>
</feature>
<keyword evidence="3" id="KW-1185">Reference proteome</keyword>
<dbReference type="Proteomes" id="UP001295423">
    <property type="component" value="Unassembled WGS sequence"/>
</dbReference>
<evidence type="ECO:0000313" key="3">
    <source>
        <dbReference type="Proteomes" id="UP001295423"/>
    </source>
</evidence>
<gene>
    <name evidence="2" type="ORF">CYCCA115_LOCUS18942</name>
</gene>
<evidence type="ECO:0000256" key="1">
    <source>
        <dbReference type="SAM" id="MobiDB-lite"/>
    </source>
</evidence>
<feature type="compositionally biased region" description="Basic and acidic residues" evidence="1">
    <location>
        <begin position="65"/>
        <end position="85"/>
    </location>
</feature>
<sequence length="122" mass="13677">MIRYKGGTMMHNSVATLYGRIATILNGFNHKNPPPTNLSDLAGVAYAIEQRKKRGASSNLWELQTARDKSGQTEATFQDHPHHQDQEEELLQDSTNDNSKDSKTIAPPKLQRSRPLEPSTLH</sequence>
<dbReference type="AlphaFoldDB" id="A0AAD2G326"/>
<name>A0AAD2G326_9STRA</name>
<protein>
    <submittedName>
        <fullName evidence="2">Uncharacterized protein</fullName>
    </submittedName>
</protein>
<proteinExistence type="predicted"/>
<accession>A0AAD2G326</accession>
<dbReference type="EMBL" id="CAKOGP040002079">
    <property type="protein sequence ID" value="CAJ1960899.1"/>
    <property type="molecule type" value="Genomic_DNA"/>
</dbReference>
<organism evidence="2 3">
    <name type="scientific">Cylindrotheca closterium</name>
    <dbReference type="NCBI Taxonomy" id="2856"/>
    <lineage>
        <taxon>Eukaryota</taxon>
        <taxon>Sar</taxon>
        <taxon>Stramenopiles</taxon>
        <taxon>Ochrophyta</taxon>
        <taxon>Bacillariophyta</taxon>
        <taxon>Bacillariophyceae</taxon>
        <taxon>Bacillariophycidae</taxon>
        <taxon>Bacillariales</taxon>
        <taxon>Bacillariaceae</taxon>
        <taxon>Cylindrotheca</taxon>
    </lineage>
</organism>
<evidence type="ECO:0000313" key="2">
    <source>
        <dbReference type="EMBL" id="CAJ1960899.1"/>
    </source>
</evidence>